<organism evidence="2 3">
    <name type="scientific">Cinara cedri</name>
    <dbReference type="NCBI Taxonomy" id="506608"/>
    <lineage>
        <taxon>Eukaryota</taxon>
        <taxon>Metazoa</taxon>
        <taxon>Ecdysozoa</taxon>
        <taxon>Arthropoda</taxon>
        <taxon>Hexapoda</taxon>
        <taxon>Insecta</taxon>
        <taxon>Pterygota</taxon>
        <taxon>Neoptera</taxon>
        <taxon>Paraneoptera</taxon>
        <taxon>Hemiptera</taxon>
        <taxon>Sternorrhyncha</taxon>
        <taxon>Aphidomorpha</taxon>
        <taxon>Aphidoidea</taxon>
        <taxon>Aphididae</taxon>
        <taxon>Lachninae</taxon>
        <taxon>Cinara</taxon>
    </lineage>
</organism>
<evidence type="ECO:0000313" key="3">
    <source>
        <dbReference type="Proteomes" id="UP000325440"/>
    </source>
</evidence>
<accession>A0A5E4M3W6</accession>
<feature type="region of interest" description="Disordered" evidence="1">
    <location>
        <begin position="1"/>
        <end position="77"/>
    </location>
</feature>
<keyword evidence="3" id="KW-1185">Reference proteome</keyword>
<dbReference type="EMBL" id="CABPRJ010000011">
    <property type="protein sequence ID" value="VVC25309.1"/>
    <property type="molecule type" value="Genomic_DNA"/>
</dbReference>
<feature type="compositionally biased region" description="Basic and acidic residues" evidence="1">
    <location>
        <begin position="11"/>
        <end position="22"/>
    </location>
</feature>
<name>A0A5E4M3W6_9HEMI</name>
<feature type="compositionally biased region" description="Polar residues" evidence="1">
    <location>
        <begin position="47"/>
        <end position="58"/>
    </location>
</feature>
<evidence type="ECO:0000256" key="1">
    <source>
        <dbReference type="SAM" id="MobiDB-lite"/>
    </source>
</evidence>
<dbReference type="AlphaFoldDB" id="A0A5E4M3W6"/>
<gene>
    <name evidence="2" type="ORF">CINCED_3A025555</name>
</gene>
<dbReference type="Proteomes" id="UP000325440">
    <property type="component" value="Unassembled WGS sequence"/>
</dbReference>
<proteinExistence type="predicted"/>
<reference evidence="2 3" key="1">
    <citation type="submission" date="2019-08" db="EMBL/GenBank/DDBJ databases">
        <authorList>
            <person name="Alioto T."/>
            <person name="Alioto T."/>
            <person name="Gomez Garrido J."/>
        </authorList>
    </citation>
    <scope>NUCLEOTIDE SEQUENCE [LARGE SCALE GENOMIC DNA]</scope>
</reference>
<evidence type="ECO:0000313" key="2">
    <source>
        <dbReference type="EMBL" id="VVC25309.1"/>
    </source>
</evidence>
<sequence>MKPLTSAPGTRNDDGSSARSDSETPIANCIFHNRHSNSTEHSSTTSFADRNTAGSTTVDGGGRMRARPSRSDETTVKQRHRTFVLEALFRLWLAAQKYGCLARNDTRIPADARKYFADRFADTKHRVDGFVEHMYRLRQSGGGRNSYTDLYAGVFQLEARFNADIQRYKDLLITTGPGGGPRCGLYMCLMNLMRFLCGSDCGNNEKK</sequence>
<protein>
    <submittedName>
        <fullName evidence="2">Uncharacterized protein</fullName>
    </submittedName>
</protein>